<dbReference type="InterPro" id="IPR036179">
    <property type="entry name" value="Ig-like_dom_sf"/>
</dbReference>
<feature type="domain" description="Ig-like" evidence="7">
    <location>
        <begin position="240"/>
        <end position="310"/>
    </location>
</feature>
<dbReference type="RefSeq" id="XP_022672208.1">
    <property type="nucleotide sequence ID" value="XM_022816473.1"/>
</dbReference>
<dbReference type="InterPro" id="IPR051170">
    <property type="entry name" value="Neural/epithelial_adhesion"/>
</dbReference>
<keyword evidence="5" id="KW-0812">Transmembrane</keyword>
<organism evidence="8 9">
    <name type="scientific">Varroa destructor</name>
    <name type="common">Honeybee mite</name>
    <dbReference type="NCBI Taxonomy" id="109461"/>
    <lineage>
        <taxon>Eukaryota</taxon>
        <taxon>Metazoa</taxon>
        <taxon>Ecdysozoa</taxon>
        <taxon>Arthropoda</taxon>
        <taxon>Chelicerata</taxon>
        <taxon>Arachnida</taxon>
        <taxon>Acari</taxon>
        <taxon>Parasitiformes</taxon>
        <taxon>Mesostigmata</taxon>
        <taxon>Gamasina</taxon>
        <taxon>Dermanyssoidea</taxon>
        <taxon>Varroidae</taxon>
        <taxon>Varroa</taxon>
    </lineage>
</organism>
<dbReference type="CTD" id="682"/>
<evidence type="ECO:0000313" key="9">
    <source>
        <dbReference type="Proteomes" id="UP000594260"/>
    </source>
</evidence>
<dbReference type="PROSITE" id="PS50835">
    <property type="entry name" value="IG_LIKE"/>
    <property type="match status" value="3"/>
</dbReference>
<proteinExistence type="predicted"/>
<dbReference type="PANTHER" id="PTHR12231">
    <property type="entry name" value="CTX-RELATED TYPE I TRANSMEMBRANE PROTEIN"/>
    <property type="match status" value="1"/>
</dbReference>
<reference evidence="8" key="1">
    <citation type="submission" date="2021-01" db="UniProtKB">
        <authorList>
            <consortium name="EnsemblMetazoa"/>
        </authorList>
    </citation>
    <scope>IDENTIFICATION</scope>
</reference>
<dbReference type="AlphaFoldDB" id="A0A7M7KUL3"/>
<dbReference type="InterPro" id="IPR013098">
    <property type="entry name" value="Ig_I-set"/>
</dbReference>
<dbReference type="GO" id="GO:0043005">
    <property type="term" value="C:neuron projection"/>
    <property type="evidence" value="ECO:0007669"/>
    <property type="project" value="TreeGrafter"/>
</dbReference>
<dbReference type="SMART" id="SM00409">
    <property type="entry name" value="IG"/>
    <property type="match status" value="4"/>
</dbReference>
<feature type="domain" description="Ig-like" evidence="7">
    <location>
        <begin position="114"/>
        <end position="212"/>
    </location>
</feature>
<dbReference type="CDD" id="cd00096">
    <property type="entry name" value="Ig"/>
    <property type="match status" value="1"/>
</dbReference>
<feature type="signal peptide" evidence="6">
    <location>
        <begin position="1"/>
        <end position="24"/>
    </location>
</feature>
<feature type="transmembrane region" description="Helical" evidence="5">
    <location>
        <begin position="412"/>
        <end position="433"/>
    </location>
</feature>
<dbReference type="InterPro" id="IPR007110">
    <property type="entry name" value="Ig-like_dom"/>
</dbReference>
<dbReference type="PANTHER" id="PTHR12231:SF253">
    <property type="entry name" value="DPR-INTERACTING PROTEIN ETA, ISOFORM B-RELATED"/>
    <property type="match status" value="1"/>
</dbReference>
<dbReference type="InterPro" id="IPR013783">
    <property type="entry name" value="Ig-like_fold"/>
</dbReference>
<feature type="chain" id="PRO_5029749779" description="Ig-like domain-containing protein" evidence="6">
    <location>
        <begin position="25"/>
        <end position="456"/>
    </location>
</feature>
<evidence type="ECO:0000256" key="4">
    <source>
        <dbReference type="ARBA" id="ARBA00023319"/>
    </source>
</evidence>
<evidence type="ECO:0000259" key="7">
    <source>
        <dbReference type="PROSITE" id="PS50835"/>
    </source>
</evidence>
<evidence type="ECO:0000256" key="2">
    <source>
        <dbReference type="ARBA" id="ARBA00022737"/>
    </source>
</evidence>
<keyword evidence="4" id="KW-0393">Immunoglobulin domain</keyword>
<dbReference type="SMART" id="SM00408">
    <property type="entry name" value="IGc2"/>
    <property type="match status" value="4"/>
</dbReference>
<protein>
    <recommendedName>
        <fullName evidence="7">Ig-like domain-containing protein</fullName>
    </recommendedName>
</protein>
<dbReference type="EnsemblMetazoa" id="XM_022816473">
    <property type="protein sequence ID" value="XP_022672208"/>
    <property type="gene ID" value="LOC111254962"/>
</dbReference>
<evidence type="ECO:0000256" key="5">
    <source>
        <dbReference type="SAM" id="Phobius"/>
    </source>
</evidence>
<dbReference type="Gene3D" id="2.60.40.10">
    <property type="entry name" value="Immunoglobulins"/>
    <property type="match status" value="4"/>
</dbReference>
<evidence type="ECO:0000313" key="8">
    <source>
        <dbReference type="EnsemblMetazoa" id="XP_022672208"/>
    </source>
</evidence>
<dbReference type="GeneID" id="111254962"/>
<accession>A0A7M7KUL3</accession>
<evidence type="ECO:0000256" key="1">
    <source>
        <dbReference type="ARBA" id="ARBA00022729"/>
    </source>
</evidence>
<keyword evidence="9" id="KW-1185">Reference proteome</keyword>
<name>A0A7M7KUL3_VARDE</name>
<keyword evidence="2" id="KW-0677">Repeat</keyword>
<dbReference type="InterPro" id="IPR003599">
    <property type="entry name" value="Ig_sub"/>
</dbReference>
<evidence type="ECO:0000256" key="6">
    <source>
        <dbReference type="SAM" id="SignalP"/>
    </source>
</evidence>
<dbReference type="InterPro" id="IPR003598">
    <property type="entry name" value="Ig_sub2"/>
</dbReference>
<keyword evidence="1 6" id="KW-0732">Signal</keyword>
<dbReference type="FunFam" id="2.60.40.10:FF:000032">
    <property type="entry name" value="palladin isoform X1"/>
    <property type="match status" value="1"/>
</dbReference>
<dbReference type="Proteomes" id="UP000594260">
    <property type="component" value="Unplaced"/>
</dbReference>
<keyword evidence="5" id="KW-1133">Transmembrane helix</keyword>
<dbReference type="SUPFAM" id="SSF48726">
    <property type="entry name" value="Immunoglobulin"/>
    <property type="match status" value="4"/>
</dbReference>
<feature type="domain" description="Ig-like" evidence="7">
    <location>
        <begin position="315"/>
        <end position="403"/>
    </location>
</feature>
<evidence type="ECO:0000256" key="3">
    <source>
        <dbReference type="ARBA" id="ARBA00023157"/>
    </source>
</evidence>
<keyword evidence="3" id="KW-1015">Disulfide bond</keyword>
<sequence length="456" mass="51738">MRNIFESIMDSLNVLCILVVLVSAATAYERLNDTQKCFLIQPGRSLALSCEPESRAPFFWFYGKENTRYLPKGHVEMRNAQLLFHGVQLSDAGRYTCRSVRDPSIETVFHLVTPITSKQSSHWNTVGRIGASVALDCDFIADPQPHIEWFIGFDHAELKKRAQHRVHISTNPKTGVANSRLIVQNVDPTDTNEYTCRGSHLMCGIHTEQIISMRAQKSEILTNEEQTKFGLAVLVNPKLQKLILKCNYTGTEDHGDATYAWFKDDQPIQEGTKFHIETTGTASVLTVEDCNVDDAGNYKCKLRGEEATLRVLMYPTLEHVERSKNQVQGDPLTLTCKARGSPTPTIKWLKDGEPLIMDERMEKQDIDSVKDAKLIIRNLQYSDKGKYVCQATSLNVTTEVEINVRVKDKYAALWPFLGICAEVAILCTIIFIYEKRRTKPEFEDDDDKKESSSHRK</sequence>
<keyword evidence="5" id="KW-0472">Membrane</keyword>
<dbReference type="Pfam" id="PF07679">
    <property type="entry name" value="I-set"/>
    <property type="match status" value="3"/>
</dbReference>